<dbReference type="SMART" id="SM00209">
    <property type="entry name" value="TSP1"/>
    <property type="match status" value="1"/>
</dbReference>
<evidence type="ECO:0000256" key="1">
    <source>
        <dbReference type="ARBA" id="ARBA00022729"/>
    </source>
</evidence>
<dbReference type="InterPro" id="IPR013517">
    <property type="entry name" value="FG-GAP"/>
</dbReference>
<feature type="domain" description="ASPIC/UnbV" evidence="4">
    <location>
        <begin position="448"/>
        <end position="504"/>
    </location>
</feature>
<dbReference type="InterPro" id="IPR028994">
    <property type="entry name" value="Integrin_alpha_N"/>
</dbReference>
<dbReference type="SUPFAM" id="SSF69318">
    <property type="entry name" value="Integrin alpha N-terminal domain"/>
    <property type="match status" value="1"/>
</dbReference>
<dbReference type="RefSeq" id="XP_013403817.1">
    <property type="nucleotide sequence ID" value="XM_013548363.1"/>
</dbReference>
<evidence type="ECO:0000256" key="2">
    <source>
        <dbReference type="SAM" id="MobiDB-lite"/>
    </source>
</evidence>
<accession>A0A1S3J040</accession>
<dbReference type="PROSITE" id="PS50092">
    <property type="entry name" value="TSP1"/>
    <property type="match status" value="1"/>
</dbReference>
<organism evidence="6 7">
    <name type="scientific">Lingula anatina</name>
    <name type="common">Brachiopod</name>
    <name type="synonym">Lingula unguis</name>
    <dbReference type="NCBI Taxonomy" id="7574"/>
    <lineage>
        <taxon>Eukaryota</taxon>
        <taxon>Metazoa</taxon>
        <taxon>Spiralia</taxon>
        <taxon>Lophotrochozoa</taxon>
        <taxon>Brachiopoda</taxon>
        <taxon>Linguliformea</taxon>
        <taxon>Lingulata</taxon>
        <taxon>Lingulida</taxon>
        <taxon>Linguloidea</taxon>
        <taxon>Lingulidae</taxon>
        <taxon>Lingula</taxon>
    </lineage>
</organism>
<evidence type="ECO:0000256" key="3">
    <source>
        <dbReference type="SAM" id="SignalP"/>
    </source>
</evidence>
<keyword evidence="6" id="KW-1185">Reference proteome</keyword>
<feature type="signal peptide" evidence="3">
    <location>
        <begin position="1"/>
        <end position="20"/>
    </location>
</feature>
<dbReference type="Pfam" id="PF19035">
    <property type="entry name" value="TSP1_CCN"/>
    <property type="match status" value="1"/>
</dbReference>
<evidence type="ECO:0000259" key="5">
    <source>
        <dbReference type="Pfam" id="PF19035"/>
    </source>
</evidence>
<dbReference type="InterPro" id="IPR027039">
    <property type="entry name" value="Crtac1"/>
</dbReference>
<dbReference type="OrthoDB" id="10022113at2759"/>
<evidence type="ECO:0000313" key="6">
    <source>
        <dbReference type="Proteomes" id="UP000085678"/>
    </source>
</evidence>
<dbReference type="PANTHER" id="PTHR16026">
    <property type="entry name" value="CARTILAGE ACIDIC PROTEIN 1"/>
    <property type="match status" value="1"/>
</dbReference>
<gene>
    <name evidence="7" type="primary">LOC106169065</name>
</gene>
<feature type="domain" description="CCN TSP1" evidence="5">
    <location>
        <begin position="771"/>
        <end position="814"/>
    </location>
</feature>
<feature type="chain" id="PRO_5010215526" evidence="3">
    <location>
        <begin position="21"/>
        <end position="893"/>
    </location>
</feature>
<dbReference type="GO" id="GO:0007165">
    <property type="term" value="P:signal transduction"/>
    <property type="evidence" value="ECO:0007669"/>
    <property type="project" value="InterPro"/>
</dbReference>
<dbReference type="InterPro" id="IPR043973">
    <property type="entry name" value="TSP1_CCN"/>
</dbReference>
<evidence type="ECO:0000259" key="4">
    <source>
        <dbReference type="Pfam" id="PF07593"/>
    </source>
</evidence>
<dbReference type="PANTHER" id="PTHR16026:SF0">
    <property type="entry name" value="CARTILAGE ACIDIC PROTEIN 1"/>
    <property type="match status" value="1"/>
</dbReference>
<feature type="region of interest" description="Disordered" evidence="2">
    <location>
        <begin position="649"/>
        <end position="727"/>
    </location>
</feature>
<protein>
    <submittedName>
        <fullName evidence="7">Cartilage acidic protein 1 isoform X3</fullName>
    </submittedName>
</protein>
<reference evidence="7" key="1">
    <citation type="submission" date="2025-08" db="UniProtKB">
        <authorList>
            <consortium name="RefSeq"/>
        </authorList>
    </citation>
    <scope>IDENTIFICATION</scope>
    <source>
        <tissue evidence="7">Gonads</tissue>
    </source>
</reference>
<sequence length="893" mass="94998">MLSQILSLACLAAIAKQTTAQGMFRRTSDEWGLSGIPTTQLNYGVAVTDVDLDKKFDFVIAGFGGPNIVLKYDRSLGRLVNIAQEDTPYAALRDKDGAAIGVAACDIDGDGKEEIYFLNTNGAYGGQSTYKDKLFKFRNGMYVDLFSDPVNSALGAVNFAGRSVACVDRYGTGKYAFVLAAYSNGNMGEFAMIEMDEQHPQNDKTTGMIVLRNVAKEAGIDKQTGGRGVTVGPIVTDRSDMFFVNEGGNFGNKGDNFLFRNMGNGMFMDVAPMVGVTDSDTNGRGVALSDFNHDGMLDIVYGNWNGPHRLFMQSNATGMPSFMNVAKGTFEDPTAIRTMIAADFDNDGDVEVLQNNIYYNGPQPNKLFRVSPTGAGMNIAQLDIGDALEYYGFGTGGAVTDLDGDGQLELLLSHGESSRQPLEIYNVTMGSDRNWMRVHAYTRYGAPARGAKITVVVEDGTTRTRILDAGSGYLCQMEPVAHIGLGMKKGVQCRIQWPDGKVLVLPLGDKDQMAPHYVPYPVEEGEEGIPEPEPGMGSMPEPSPEPGYMGGDGNSMGDGYSTPEPGYMGGNLGSGSSNMGSGYSTPEPGYMGGNMGSGYSTPEPGYMGGNMGSGYSTPEPGYMGGNMGSGYSTPEPGYTGGNMGSGSNNMGSGYATPEPGYTGGNMGSGSSNVGSGSNNMGSGYSTPEPDYMGGNMGSGSSNVGSGSSNVGSGSGLYVGDKEGMKNEGDVQTNNGNYNTQQGAGMYTIGTGYMLNPAMSAGMYNRWYSGRCSFYRTAWSTCSVTCGTGKSWRSSNYNFGCVMQRESRTCVMPACPVPQTYYYGACGTSMFGYQTIALDGCPNVRYVGMRTCNQCANTMCCVPVSRLAPLRYMCDDGTLKTKMVSLRQYCQCWC</sequence>
<feature type="region of interest" description="Disordered" evidence="2">
    <location>
        <begin position="524"/>
        <end position="573"/>
    </location>
</feature>
<feature type="compositionally biased region" description="Low complexity" evidence="2">
    <location>
        <begin position="668"/>
        <end position="686"/>
    </location>
</feature>
<dbReference type="InterPro" id="IPR011519">
    <property type="entry name" value="UnbV_ASPIC"/>
</dbReference>
<dbReference type="GeneID" id="106169065"/>
<dbReference type="Proteomes" id="UP000085678">
    <property type="component" value="Unplaced"/>
</dbReference>
<dbReference type="InterPro" id="IPR000884">
    <property type="entry name" value="TSP1_rpt"/>
</dbReference>
<proteinExistence type="predicted"/>
<dbReference type="Pfam" id="PF07593">
    <property type="entry name" value="UnbV_ASPIC"/>
    <property type="match status" value="1"/>
</dbReference>
<feature type="compositionally biased region" description="Low complexity" evidence="2">
    <location>
        <begin position="698"/>
        <end position="711"/>
    </location>
</feature>
<name>A0A1S3J040_LINAN</name>
<keyword evidence="1 3" id="KW-0732">Signal</keyword>
<evidence type="ECO:0000313" key="7">
    <source>
        <dbReference type="RefSeq" id="XP_013403817.1"/>
    </source>
</evidence>
<dbReference type="Pfam" id="PF13517">
    <property type="entry name" value="FG-GAP_3"/>
    <property type="match status" value="1"/>
</dbReference>
<dbReference type="AlphaFoldDB" id="A0A1S3J040"/>